<keyword evidence="1" id="KW-0812">Transmembrane</keyword>
<keyword evidence="1" id="KW-1133">Transmembrane helix</keyword>
<comment type="caution">
    <text evidence="2">The sequence shown here is derived from an EMBL/GenBank/DDBJ whole genome shotgun (WGS) entry which is preliminary data.</text>
</comment>
<name>A0A3D3R8J5_9PLAN</name>
<sequence>MNNEPLQKKKTAFSASKWFFHSCCTLALLIFLGFMIWPVYVYPPSHREDTRTLRTIYAMTPHFLEEQNRDLAEMKGPVQFEKSPEWSETSNSPFIWFTQPASGDPMQVLHPRLIKPEARTADFVERFYVAARKPDRYYGRWVLMNTGKPRYVKDAWIQWDSQTIVEQ</sequence>
<reference evidence="2 3" key="1">
    <citation type="journal article" date="2018" name="Nat. Biotechnol.">
        <title>A standardized bacterial taxonomy based on genome phylogeny substantially revises the tree of life.</title>
        <authorList>
            <person name="Parks D.H."/>
            <person name="Chuvochina M."/>
            <person name="Waite D.W."/>
            <person name="Rinke C."/>
            <person name="Skarshewski A."/>
            <person name="Chaumeil P.A."/>
            <person name="Hugenholtz P."/>
        </authorList>
    </citation>
    <scope>NUCLEOTIDE SEQUENCE [LARGE SCALE GENOMIC DNA]</scope>
    <source>
        <strain evidence="2">UBA9375</strain>
    </source>
</reference>
<feature type="transmembrane region" description="Helical" evidence="1">
    <location>
        <begin position="18"/>
        <end position="40"/>
    </location>
</feature>
<dbReference type="Proteomes" id="UP000263642">
    <property type="component" value="Unassembled WGS sequence"/>
</dbReference>
<keyword evidence="1" id="KW-0472">Membrane</keyword>
<dbReference type="AlphaFoldDB" id="A0A3D3R8J5"/>
<dbReference type="EMBL" id="DQAY01000076">
    <property type="protein sequence ID" value="HCO23940.1"/>
    <property type="molecule type" value="Genomic_DNA"/>
</dbReference>
<gene>
    <name evidence="2" type="ORF">DIT97_13150</name>
</gene>
<organism evidence="2 3">
    <name type="scientific">Gimesia maris</name>
    <dbReference type="NCBI Taxonomy" id="122"/>
    <lineage>
        <taxon>Bacteria</taxon>
        <taxon>Pseudomonadati</taxon>
        <taxon>Planctomycetota</taxon>
        <taxon>Planctomycetia</taxon>
        <taxon>Planctomycetales</taxon>
        <taxon>Planctomycetaceae</taxon>
        <taxon>Gimesia</taxon>
    </lineage>
</organism>
<evidence type="ECO:0000313" key="2">
    <source>
        <dbReference type="EMBL" id="HCO23940.1"/>
    </source>
</evidence>
<evidence type="ECO:0000256" key="1">
    <source>
        <dbReference type="SAM" id="Phobius"/>
    </source>
</evidence>
<evidence type="ECO:0000313" key="3">
    <source>
        <dbReference type="Proteomes" id="UP000263642"/>
    </source>
</evidence>
<proteinExistence type="predicted"/>
<accession>A0A3D3R8J5</accession>
<protein>
    <submittedName>
        <fullName evidence="2">Uncharacterized protein</fullName>
    </submittedName>
</protein>